<evidence type="ECO:0000313" key="3">
    <source>
        <dbReference type="Proteomes" id="UP000192906"/>
    </source>
</evidence>
<keyword evidence="1" id="KW-0472">Membrane</keyword>
<feature type="transmembrane region" description="Helical" evidence="1">
    <location>
        <begin position="155"/>
        <end position="178"/>
    </location>
</feature>
<evidence type="ECO:0000256" key="1">
    <source>
        <dbReference type="SAM" id="Phobius"/>
    </source>
</evidence>
<gene>
    <name evidence="2" type="ORF">SAMN06295933_2750</name>
</gene>
<reference evidence="3" key="1">
    <citation type="submission" date="2017-04" db="EMBL/GenBank/DDBJ databases">
        <authorList>
            <person name="Varghese N."/>
            <person name="Submissions S."/>
        </authorList>
    </citation>
    <scope>NUCLEOTIDE SEQUENCE [LARGE SCALE GENOMIC DNA]</scope>
    <source>
        <strain evidence="3">K3S</strain>
    </source>
</reference>
<accession>A0A1X7E7Z4</accession>
<keyword evidence="1" id="KW-0812">Transmembrane</keyword>
<keyword evidence="3" id="KW-1185">Reference proteome</keyword>
<organism evidence="2 3">
    <name type="scientific">Desulfovibrio gilichinskyi</name>
    <dbReference type="NCBI Taxonomy" id="1519643"/>
    <lineage>
        <taxon>Bacteria</taxon>
        <taxon>Pseudomonadati</taxon>
        <taxon>Thermodesulfobacteriota</taxon>
        <taxon>Desulfovibrionia</taxon>
        <taxon>Desulfovibrionales</taxon>
        <taxon>Desulfovibrionaceae</taxon>
        <taxon>Desulfovibrio</taxon>
    </lineage>
</organism>
<dbReference type="RefSeq" id="WP_085103151.1">
    <property type="nucleotide sequence ID" value="NZ_FWZU01000004.1"/>
</dbReference>
<name>A0A1X7E7Z4_9BACT</name>
<evidence type="ECO:0000313" key="2">
    <source>
        <dbReference type="EMBL" id="SMF28898.1"/>
    </source>
</evidence>
<sequence>MSESFQPPWNWGVFKRKECNGYAFKNLVLQKPQIKAIYNALEDVGYRPTYWQYVYPKQVGGLVKSHCNGSLETHIRFFSDNRIYTEIEIGRIAFIHFSSHRYYANQYILRKLKKLPNESHSYLISAIENYKVKALCNKPEWSRENKFCTPSVRRLIKLAMVATNWTTLGFLLVAAVTIAPATNSSTLIIAVAIAIVLYLVSPKAH</sequence>
<feature type="transmembrane region" description="Helical" evidence="1">
    <location>
        <begin position="184"/>
        <end position="201"/>
    </location>
</feature>
<keyword evidence="1" id="KW-1133">Transmembrane helix</keyword>
<protein>
    <submittedName>
        <fullName evidence="2">Uncharacterized protein</fullName>
    </submittedName>
</protein>
<dbReference type="AlphaFoldDB" id="A0A1X7E7Z4"/>
<proteinExistence type="predicted"/>
<dbReference type="Proteomes" id="UP000192906">
    <property type="component" value="Unassembled WGS sequence"/>
</dbReference>
<dbReference type="EMBL" id="FWZU01000004">
    <property type="protein sequence ID" value="SMF28898.1"/>
    <property type="molecule type" value="Genomic_DNA"/>
</dbReference>